<dbReference type="InterPro" id="IPR029060">
    <property type="entry name" value="PIN-like_dom_sf"/>
</dbReference>
<name>A0A846TVD1_9MICC</name>
<dbReference type="GO" id="GO:0004518">
    <property type="term" value="F:nuclease activity"/>
    <property type="evidence" value="ECO:0007669"/>
    <property type="project" value="UniProtKB-ARBA"/>
</dbReference>
<proteinExistence type="predicted"/>
<comment type="caution">
    <text evidence="2">The sequence shown here is derived from an EMBL/GenBank/DDBJ whole genome shotgun (WGS) entry which is preliminary data.</text>
</comment>
<dbReference type="Pfam" id="PF02739">
    <property type="entry name" value="5_3_exonuc_N"/>
    <property type="match status" value="1"/>
</dbReference>
<evidence type="ECO:0000313" key="2">
    <source>
        <dbReference type="EMBL" id="NKE10839.1"/>
    </source>
</evidence>
<evidence type="ECO:0000259" key="1">
    <source>
        <dbReference type="Pfam" id="PF02739"/>
    </source>
</evidence>
<dbReference type="EMBL" id="JAAVUN010000092">
    <property type="protein sequence ID" value="NKE10839.1"/>
    <property type="molecule type" value="Genomic_DNA"/>
</dbReference>
<dbReference type="CDD" id="cd09859">
    <property type="entry name" value="PIN_53EXO"/>
    <property type="match status" value="1"/>
</dbReference>
<evidence type="ECO:0000313" key="3">
    <source>
        <dbReference type="Proteomes" id="UP000521379"/>
    </source>
</evidence>
<dbReference type="Proteomes" id="UP000521379">
    <property type="component" value="Unassembled WGS sequence"/>
</dbReference>
<accession>A0A846TVD1</accession>
<dbReference type="Gene3D" id="3.40.50.1010">
    <property type="entry name" value="5'-nuclease"/>
    <property type="match status" value="1"/>
</dbReference>
<reference evidence="2 3" key="1">
    <citation type="submission" date="2020-02" db="EMBL/GenBank/DDBJ databases">
        <authorList>
            <person name="Sun Q."/>
        </authorList>
    </citation>
    <scope>NUCLEOTIDE SEQUENCE [LARGE SCALE GENOMIC DNA]</scope>
    <source>
        <strain evidence="2 3">YIM 13062</strain>
    </source>
</reference>
<feature type="domain" description="5'-3' exonuclease alpha-helical arch N-terminal" evidence="1">
    <location>
        <begin position="36"/>
        <end position="115"/>
    </location>
</feature>
<keyword evidence="3" id="KW-1185">Reference proteome</keyword>
<organism evidence="2 3">
    <name type="scientific">Kocuria subflava</name>
    <dbReference type="NCBI Taxonomy" id="1736139"/>
    <lineage>
        <taxon>Bacteria</taxon>
        <taxon>Bacillati</taxon>
        <taxon>Actinomycetota</taxon>
        <taxon>Actinomycetes</taxon>
        <taxon>Micrococcales</taxon>
        <taxon>Micrococcaceae</taxon>
        <taxon>Kocuria</taxon>
    </lineage>
</organism>
<dbReference type="SUPFAM" id="SSF88723">
    <property type="entry name" value="PIN domain-like"/>
    <property type="match status" value="1"/>
</dbReference>
<gene>
    <name evidence="2" type="ORF">GTW58_13105</name>
</gene>
<dbReference type="GO" id="GO:0016788">
    <property type="term" value="F:hydrolase activity, acting on ester bonds"/>
    <property type="evidence" value="ECO:0007669"/>
    <property type="project" value="UniProtKB-ARBA"/>
</dbReference>
<dbReference type="InterPro" id="IPR020046">
    <property type="entry name" value="5-3_exonucl_a-hlix_arch_N"/>
</dbReference>
<dbReference type="GO" id="GO:0003677">
    <property type="term" value="F:DNA binding"/>
    <property type="evidence" value="ECO:0007669"/>
    <property type="project" value="InterPro"/>
</dbReference>
<dbReference type="AlphaFoldDB" id="A0A846TVD1"/>
<feature type="non-terminal residue" evidence="2">
    <location>
        <position position="116"/>
    </location>
</feature>
<sequence length="116" mass="12795">MSDQSTPKPTTVVIGTKTEHPREIELPEPVSRPAPRLLLIDGHSLAFRAFFALSRAAEYGNGPAFVTSEGVHTEAVYGFLNTMAKMMRDHEPTHVVVSFHLGGPALRSQEYEDYKG</sequence>
<protein>
    <submittedName>
        <fullName evidence="2">DNA polymerase I</fullName>
    </submittedName>
</protein>